<comment type="caution">
    <text evidence="2">The sequence shown here is derived from an EMBL/GenBank/DDBJ whole genome shotgun (WGS) entry which is preliminary data.</text>
</comment>
<evidence type="ECO:0000313" key="4">
    <source>
        <dbReference type="Proteomes" id="UP000070069"/>
    </source>
</evidence>
<dbReference type="AlphaFoldDB" id="A0A139JQP0"/>
<keyword evidence="1" id="KW-0812">Transmembrane</keyword>
<accession>A0A139JQP0</accession>
<dbReference type="EMBL" id="JHUK01000002">
    <property type="protein sequence ID" value="RAM57841.1"/>
    <property type="molecule type" value="Genomic_DNA"/>
</dbReference>
<sequence length="247" mass="30165">MQLFKKKNKNEIKQKKELIIKFQILIIIMIFIFFLTKKQNVISEKVYASSEHINKIMKINKNNHNDKVIYIYDINQELIQKKYLLDNKDIEYFYNQVSQDDLFVVNKKIKINNQIICENILEYNEENQLIFEKNKNNKILIQYKYDKINKKLKSKIKFLAQENINFPIKKKVYNYIYNENGQKIKKIFYSITKTKRSWISKIFFFIRNKKIIDKLLCEYEYDHEGKIIKKIKNDDLGIVVYEYQYGE</sequence>
<dbReference type="EMBL" id="LTBM01000004">
    <property type="protein sequence ID" value="KXT29258.1"/>
    <property type="molecule type" value="Genomic_DNA"/>
</dbReference>
<evidence type="ECO:0000313" key="5">
    <source>
        <dbReference type="Proteomes" id="UP000249343"/>
    </source>
</evidence>
<evidence type="ECO:0000313" key="2">
    <source>
        <dbReference type="EMBL" id="KXT29258.1"/>
    </source>
</evidence>
<dbReference type="RefSeq" id="WP_066540247.1">
    <property type="nucleotide sequence ID" value="NZ_JHUK01000002.1"/>
</dbReference>
<keyword evidence="1" id="KW-1133">Transmembrane helix</keyword>
<reference evidence="2 4" key="2">
    <citation type="submission" date="2016-02" db="EMBL/GenBank/DDBJ databases">
        <title>A draft genome sequence of Candidatus Phytoplasma oryzae strain Mbita1, the causative agent of Napier Grass stunt disease in Kenya.</title>
        <authorList>
            <person name="Fischer A."/>
            <person name="Santa-Cruz I."/>
            <person name="Wambua L."/>
            <person name="Olds C."/>
            <person name="Midega C."/>
            <person name="Dickinson M."/>
            <person name="Kawicha P."/>
            <person name="Khan Z."/>
            <person name="Masiga D."/>
            <person name="Jores J."/>
            <person name="Bernd S."/>
        </authorList>
    </citation>
    <scope>NUCLEOTIDE SEQUENCE [LARGE SCALE GENOMIC DNA]</scope>
    <source>
        <strain evidence="2">Mbita1</strain>
    </source>
</reference>
<protein>
    <submittedName>
        <fullName evidence="2">Uncharacterized protein</fullName>
    </submittedName>
</protein>
<reference evidence="3 5" key="1">
    <citation type="submission" date="2014-04" db="EMBL/GenBank/DDBJ databases">
        <title>Genome study of Napier grass stunt phytoplasma.</title>
        <authorList>
            <person name="Kawicha P."/>
            <person name="Dickinson M."/>
            <person name="Hodgetts J."/>
        </authorList>
    </citation>
    <scope>NUCLEOTIDE SEQUENCE [LARGE SCALE GENOMIC DNA]</scope>
    <source>
        <strain evidence="3 5">NGS-S10</strain>
    </source>
</reference>
<gene>
    <name evidence="2" type="ORF">AXA84_0205</name>
    <name evidence="3" type="ORF">DH96_00740</name>
</gene>
<proteinExistence type="predicted"/>
<dbReference type="Proteomes" id="UP000249343">
    <property type="component" value="Unassembled WGS sequence"/>
</dbReference>
<organism evidence="2 4">
    <name type="scientific">Candidatus Phytoplasma oryzae</name>
    <dbReference type="NCBI Taxonomy" id="203274"/>
    <lineage>
        <taxon>Bacteria</taxon>
        <taxon>Bacillati</taxon>
        <taxon>Mycoplasmatota</taxon>
        <taxon>Mollicutes</taxon>
        <taxon>Acholeplasmatales</taxon>
        <taxon>Acholeplasmataceae</taxon>
        <taxon>Candidatus Phytoplasma</taxon>
        <taxon>16SrXI (Rice yellow dwarf group)</taxon>
    </lineage>
</organism>
<dbReference type="PATRIC" id="fig|203274.3.peg.361"/>
<keyword evidence="1" id="KW-0472">Membrane</keyword>
<evidence type="ECO:0000313" key="3">
    <source>
        <dbReference type="EMBL" id="RAM57841.1"/>
    </source>
</evidence>
<evidence type="ECO:0000256" key="1">
    <source>
        <dbReference type="SAM" id="Phobius"/>
    </source>
</evidence>
<dbReference type="Proteomes" id="UP000070069">
    <property type="component" value="Unassembled WGS sequence"/>
</dbReference>
<name>A0A139JQP0_9MOLU</name>
<keyword evidence="5" id="KW-1185">Reference proteome</keyword>
<feature type="transmembrane region" description="Helical" evidence="1">
    <location>
        <begin position="18"/>
        <end position="36"/>
    </location>
</feature>